<reference evidence="2" key="1">
    <citation type="submission" date="2019-12" db="EMBL/GenBank/DDBJ databases">
        <authorList>
            <person name="Cremers G."/>
        </authorList>
    </citation>
    <scope>NUCLEOTIDE SEQUENCE</scope>
    <source>
        <strain evidence="2">Vvax</strain>
    </source>
</reference>
<feature type="transmembrane region" description="Helical" evidence="1">
    <location>
        <begin position="70"/>
        <end position="92"/>
    </location>
</feature>
<dbReference type="RefSeq" id="WP_339091857.1">
    <property type="nucleotide sequence ID" value="NZ_LR743507.1"/>
</dbReference>
<evidence type="ECO:0000313" key="2">
    <source>
        <dbReference type="EMBL" id="CAA2107610.1"/>
    </source>
</evidence>
<dbReference type="AlphaFoldDB" id="A0A679JC44"/>
<keyword evidence="1" id="KW-1133">Transmembrane helix</keyword>
<accession>A0A679JC44</accession>
<keyword evidence="1" id="KW-0472">Membrane</keyword>
<proteinExistence type="predicted"/>
<gene>
    <name evidence="2" type="ORF">VVAX_04319</name>
</gene>
<name>A0A679JC44_VARPD</name>
<evidence type="ECO:0000256" key="1">
    <source>
        <dbReference type="SAM" id="Phobius"/>
    </source>
</evidence>
<protein>
    <recommendedName>
        <fullName evidence="3">Transmembrane protein</fullName>
    </recommendedName>
</protein>
<sequence length="166" mass="18796">MIHTIDEAREYARRAFSLPRDQDRTEVRIYATMLTVGLALMLCEPIFYLLTVPDSLISTVSKLVQPSHWIVVGVYGFSLLAVLPHLFMLCVMPGRLSLRWPRQCAGWAAYAACCMWIFLAYKAYPLDYGLLWAAYLVRALCSVSLAFAFGFSVNAQDLRDYAAKEP</sequence>
<feature type="transmembrane region" description="Helical" evidence="1">
    <location>
        <begin position="104"/>
        <end position="124"/>
    </location>
</feature>
<feature type="transmembrane region" description="Helical" evidence="1">
    <location>
        <begin position="29"/>
        <end position="50"/>
    </location>
</feature>
<keyword evidence="1" id="KW-0812">Transmembrane</keyword>
<dbReference type="EMBL" id="LR743507">
    <property type="protein sequence ID" value="CAA2107610.1"/>
    <property type="molecule type" value="Genomic_DNA"/>
</dbReference>
<evidence type="ECO:0008006" key="3">
    <source>
        <dbReference type="Google" id="ProtNLM"/>
    </source>
</evidence>
<organism evidence="2">
    <name type="scientific">Variovorax paradoxus</name>
    <dbReference type="NCBI Taxonomy" id="34073"/>
    <lineage>
        <taxon>Bacteria</taxon>
        <taxon>Pseudomonadati</taxon>
        <taxon>Pseudomonadota</taxon>
        <taxon>Betaproteobacteria</taxon>
        <taxon>Burkholderiales</taxon>
        <taxon>Comamonadaceae</taxon>
        <taxon>Variovorax</taxon>
    </lineage>
</organism>
<feature type="transmembrane region" description="Helical" evidence="1">
    <location>
        <begin position="130"/>
        <end position="151"/>
    </location>
</feature>